<comment type="caution">
    <text evidence="1">The sequence shown here is derived from an EMBL/GenBank/DDBJ whole genome shotgun (WGS) entry which is preliminary data.</text>
</comment>
<sequence>MKGKGKGNGLGTGSLARAIGDLEGLVGELLEIICVAQRWWTTAVVDLDFVVNILLECASDDGRSSSSIRPLMLALQHSRKPCSRYKLKEMTGSSIFTADAENGAQESDVNPTPNNKTGLRMYQGAMEEDGLIWKMGLKEAKMTAIKVMRMTYTMMANATKNHRIASNRRQMARSGCSGRVRWQQGPQLGQ</sequence>
<protein>
    <submittedName>
        <fullName evidence="1">Uncharacterized protein</fullName>
    </submittedName>
</protein>
<reference evidence="1 2" key="1">
    <citation type="journal article" date="2022" name="Plant J.">
        <title>Chromosome-level genome of Camellia lanceoleosa provides a valuable resource for understanding genome evolution and self-incompatibility.</title>
        <authorList>
            <person name="Gong W."/>
            <person name="Xiao S."/>
            <person name="Wang L."/>
            <person name="Liao Z."/>
            <person name="Chang Y."/>
            <person name="Mo W."/>
            <person name="Hu G."/>
            <person name="Li W."/>
            <person name="Zhao G."/>
            <person name="Zhu H."/>
            <person name="Hu X."/>
            <person name="Ji K."/>
            <person name="Xiang X."/>
            <person name="Song Q."/>
            <person name="Yuan D."/>
            <person name="Jin S."/>
            <person name="Zhang L."/>
        </authorList>
    </citation>
    <scope>NUCLEOTIDE SEQUENCE [LARGE SCALE GENOMIC DNA]</scope>
    <source>
        <strain evidence="1">SQ_2022a</strain>
    </source>
</reference>
<evidence type="ECO:0000313" key="2">
    <source>
        <dbReference type="Proteomes" id="UP001060215"/>
    </source>
</evidence>
<gene>
    <name evidence="1" type="ORF">LOK49_LG01G00300</name>
</gene>
<dbReference type="Proteomes" id="UP001060215">
    <property type="component" value="Chromosome 1"/>
</dbReference>
<accession>A0ACC0IYX2</accession>
<organism evidence="1 2">
    <name type="scientific">Camellia lanceoleosa</name>
    <dbReference type="NCBI Taxonomy" id="1840588"/>
    <lineage>
        <taxon>Eukaryota</taxon>
        <taxon>Viridiplantae</taxon>
        <taxon>Streptophyta</taxon>
        <taxon>Embryophyta</taxon>
        <taxon>Tracheophyta</taxon>
        <taxon>Spermatophyta</taxon>
        <taxon>Magnoliopsida</taxon>
        <taxon>eudicotyledons</taxon>
        <taxon>Gunneridae</taxon>
        <taxon>Pentapetalae</taxon>
        <taxon>asterids</taxon>
        <taxon>Ericales</taxon>
        <taxon>Theaceae</taxon>
        <taxon>Camellia</taxon>
    </lineage>
</organism>
<dbReference type="EMBL" id="CM045758">
    <property type="protein sequence ID" value="KAI8029151.1"/>
    <property type="molecule type" value="Genomic_DNA"/>
</dbReference>
<evidence type="ECO:0000313" key="1">
    <source>
        <dbReference type="EMBL" id="KAI8029151.1"/>
    </source>
</evidence>
<keyword evidence="2" id="KW-1185">Reference proteome</keyword>
<name>A0ACC0IYX2_9ERIC</name>
<proteinExistence type="predicted"/>